<comment type="caution">
    <text evidence="1">The sequence shown here is derived from an EMBL/GenBank/DDBJ whole genome shotgun (WGS) entry which is preliminary data.</text>
</comment>
<protein>
    <submittedName>
        <fullName evidence="1">Uncharacterized protein</fullName>
    </submittedName>
</protein>
<organism evidence="1 2">
    <name type="scientific">Pseudomarimonas salicorniae</name>
    <dbReference type="NCBI Taxonomy" id="2933270"/>
    <lineage>
        <taxon>Bacteria</taxon>
        <taxon>Pseudomonadati</taxon>
        <taxon>Pseudomonadota</taxon>
        <taxon>Gammaproteobacteria</taxon>
        <taxon>Lysobacterales</taxon>
        <taxon>Lysobacteraceae</taxon>
        <taxon>Pseudomarimonas</taxon>
    </lineage>
</organism>
<keyword evidence="2" id="KW-1185">Reference proteome</keyword>
<proteinExistence type="predicted"/>
<sequence>MLQYDGQAPVATCRCSSDELARVGLTLAEGWSLSATCGLRWSLAGPEIDLGSQAVTLDEYTDGQLPQGFLLIEGATTLTGKLSYEPGNAGDLRFDAAAGAIAPQDKAFGAEVASLKLFGPQGQALVAAGPADLDCWSADAEIDLSSIWVLIGDSDQAGAHPAEYEVRVVGPYEGCGGE</sequence>
<dbReference type="EMBL" id="JALNMH010000025">
    <property type="protein sequence ID" value="MCK7595619.1"/>
    <property type="molecule type" value="Genomic_DNA"/>
</dbReference>
<reference evidence="1" key="1">
    <citation type="submission" date="2022-04" db="EMBL/GenBank/DDBJ databases">
        <title>Lysobacter sp. CAU 1642 isolated from sea sand.</title>
        <authorList>
            <person name="Kim W."/>
        </authorList>
    </citation>
    <scope>NUCLEOTIDE SEQUENCE</scope>
    <source>
        <strain evidence="1">CAU 1642</strain>
    </source>
</reference>
<dbReference type="RefSeq" id="WP_248211689.1">
    <property type="nucleotide sequence ID" value="NZ_JALNMH010000025.1"/>
</dbReference>
<evidence type="ECO:0000313" key="2">
    <source>
        <dbReference type="Proteomes" id="UP001431449"/>
    </source>
</evidence>
<gene>
    <name evidence="1" type="ORF">M0G41_18380</name>
</gene>
<evidence type="ECO:0000313" key="1">
    <source>
        <dbReference type="EMBL" id="MCK7595619.1"/>
    </source>
</evidence>
<name>A0ABT0GN23_9GAMM</name>
<dbReference type="Proteomes" id="UP001431449">
    <property type="component" value="Unassembled WGS sequence"/>
</dbReference>
<accession>A0ABT0GN23</accession>